<dbReference type="Proteomes" id="UP000245771">
    <property type="component" value="Unassembled WGS sequence"/>
</dbReference>
<evidence type="ECO:0000256" key="3">
    <source>
        <dbReference type="ARBA" id="ARBA00022741"/>
    </source>
</evidence>
<dbReference type="Gene3D" id="3.30.1010.10">
    <property type="entry name" value="Phosphatidylinositol 3-kinase Catalytic Subunit, Chain A, domain 4"/>
    <property type="match status" value="1"/>
</dbReference>
<evidence type="ECO:0000256" key="1">
    <source>
        <dbReference type="ARBA" id="ARBA00006209"/>
    </source>
</evidence>
<organism evidence="13 14">
    <name type="scientific">Meira miltonrushii</name>
    <dbReference type="NCBI Taxonomy" id="1280837"/>
    <lineage>
        <taxon>Eukaryota</taxon>
        <taxon>Fungi</taxon>
        <taxon>Dikarya</taxon>
        <taxon>Basidiomycota</taxon>
        <taxon>Ustilaginomycotina</taxon>
        <taxon>Exobasidiomycetes</taxon>
        <taxon>Exobasidiales</taxon>
        <taxon>Brachybasidiaceae</taxon>
        <taxon>Meira</taxon>
    </lineage>
</organism>
<dbReference type="SMART" id="SM00145">
    <property type="entry name" value="PI3Ka"/>
    <property type="match status" value="1"/>
</dbReference>
<feature type="domain" description="PIK helical" evidence="11">
    <location>
        <begin position="306"/>
        <end position="512"/>
    </location>
</feature>
<comment type="catalytic activity">
    <reaction evidence="6">
        <text>a 1,2-diacyl-sn-glycero-3-phospho-(1D-myo-inositol) + ATP = a 1,2-diacyl-sn-glycero-3-phospho-(1D-myo-inositol-3-phosphate) + ADP + H(+)</text>
        <dbReference type="Rhea" id="RHEA:12709"/>
        <dbReference type="ChEBI" id="CHEBI:15378"/>
        <dbReference type="ChEBI" id="CHEBI:30616"/>
        <dbReference type="ChEBI" id="CHEBI:57880"/>
        <dbReference type="ChEBI" id="CHEBI:58088"/>
        <dbReference type="ChEBI" id="CHEBI:456216"/>
        <dbReference type="EC" id="2.7.1.137"/>
    </reaction>
    <physiologicalReaction direction="left-to-right" evidence="6">
        <dbReference type="Rhea" id="RHEA:12710"/>
    </physiologicalReaction>
</comment>
<dbReference type="GO" id="GO:0034272">
    <property type="term" value="C:phosphatidylinositol 3-kinase complex, class III, type II"/>
    <property type="evidence" value="ECO:0007669"/>
    <property type="project" value="TreeGrafter"/>
</dbReference>
<dbReference type="SMART" id="SM00142">
    <property type="entry name" value="PI3K_C2"/>
    <property type="match status" value="1"/>
</dbReference>
<dbReference type="CDD" id="cd00896">
    <property type="entry name" value="PI3Kc_III"/>
    <property type="match status" value="1"/>
</dbReference>
<dbReference type="Pfam" id="PF00454">
    <property type="entry name" value="PI3_PI4_kinase"/>
    <property type="match status" value="1"/>
</dbReference>
<protein>
    <recommendedName>
        <fullName evidence="7">Phosphatidylinositol 3-kinase VPS34</fullName>
        <ecNumber evidence="7">2.7.1.137</ecNumber>
    </recommendedName>
</protein>
<evidence type="ECO:0000256" key="4">
    <source>
        <dbReference type="ARBA" id="ARBA00022777"/>
    </source>
</evidence>
<feature type="compositionally biased region" description="Polar residues" evidence="8">
    <location>
        <begin position="143"/>
        <end position="158"/>
    </location>
</feature>
<dbReference type="InterPro" id="IPR000403">
    <property type="entry name" value="PI3/4_kinase_cat_dom"/>
</dbReference>
<dbReference type="SMART" id="SM00146">
    <property type="entry name" value="PI3Kc"/>
    <property type="match status" value="1"/>
</dbReference>
<dbReference type="GO" id="GO:0005524">
    <property type="term" value="F:ATP binding"/>
    <property type="evidence" value="ECO:0007669"/>
    <property type="project" value="UniProtKB-UniRule"/>
</dbReference>
<dbReference type="InterPro" id="IPR011009">
    <property type="entry name" value="Kinase-like_dom_sf"/>
</dbReference>
<dbReference type="InterPro" id="IPR000008">
    <property type="entry name" value="C2_dom"/>
</dbReference>
<dbReference type="EC" id="2.7.1.137" evidence="7"/>
<dbReference type="GO" id="GO:0000045">
    <property type="term" value="P:autophagosome assembly"/>
    <property type="evidence" value="ECO:0007669"/>
    <property type="project" value="TreeGrafter"/>
</dbReference>
<keyword evidence="2 7" id="KW-0808">Transferase</keyword>
<dbReference type="SUPFAM" id="SSF56112">
    <property type="entry name" value="Protein kinase-like (PK-like)"/>
    <property type="match status" value="1"/>
</dbReference>
<dbReference type="FunCoup" id="A0A316VJP5">
    <property type="interactions" value="504"/>
</dbReference>
<dbReference type="InterPro" id="IPR036940">
    <property type="entry name" value="PI3/4_kinase_cat_sf"/>
</dbReference>
<dbReference type="SUPFAM" id="SSF48371">
    <property type="entry name" value="ARM repeat"/>
    <property type="match status" value="1"/>
</dbReference>
<dbReference type="SUPFAM" id="SSF49562">
    <property type="entry name" value="C2 domain (Calcium/lipid-binding domain, CaLB)"/>
    <property type="match status" value="1"/>
</dbReference>
<keyword evidence="3 7" id="KW-0547">Nucleotide-binding</keyword>
<dbReference type="Gene3D" id="1.25.40.70">
    <property type="entry name" value="Phosphatidylinositol 3-kinase, accessory domain (PIK)"/>
    <property type="match status" value="1"/>
</dbReference>
<sequence length="885" mass="100722">MDRDFYSFARLCDVKLPLTIRIASLQGKVLPKHDLFITVRLYAENKPLTPIYQTAYKSFRQTKNDQSNLSRDFSELIVFPIRLADLPLSSQITFTVWDAATNGQPMAKVLGGTTMRLFGKKGTLKKASHRLYLWKGKEGDGSFETSTPSKVDSMTSSGGENGKKNDQMARLEKLIKMHERNDLPHLLWLDKLAYRQIEKIHLEESLQSEDIFLYVDLPRFEIPIVYCEQEASLPTPTAAIGSQATQSGPLTNDATVGPNAGTSSASRGIDASLFTVYDGDMLMERENPVEAKHRRLVRSHRSGPLDRELKPNANVRDELNEILSYPPTRTLTSSESDLIWSFRFYLTRFPGGLTKFLKSVSWSDQSEAKQATETLMPMWSEIGMDDALELLGPGFKDARVRAYAVRTLERADDDELLLYLLQLVQALKFDVLSSRKETPNTSFHTANEVQSAASSATVVDSGLADLLIRRAVNNQVFGNDLYWYLEVECEDRKYGKMFRRVRTMLLERLNRSDKGVQLRETFRRQTELLKLLSLQAKELRLSKDARPKKIDKLRALLNDHKNNLSHFDPPLMLPLDARINTTGIRAERSTIFKSSLFPLLLHFERSSTVFTGSTNETPTNVSPQSEDYAVIFKNGDDMRQDQLVIQLFTLMDRLWRNENLDLCIMPYKVMATGTTDGMMQYIESMSLAAILAQYGNSLLNYLRSHYPDQSEEGVYGVKASVFDTYVRSCAGYCVITYILGVGDRHMDNLLLTPDGHFFHVDFGYILNRDPKPFPPPVKVSREMVDAMGGTQSPHYLKFKKFCFTAFITLRKNANLILNLINLMIDANVTDIRFEPDKAVLKVQEKFKLDLSDEEAITAFDEMLNETSYITVMLDRLHDAAQFFRS</sequence>
<dbReference type="OrthoDB" id="67688at2759"/>
<dbReference type="PANTHER" id="PTHR10048:SF7">
    <property type="entry name" value="PHOSPHATIDYLINOSITOL 3-KINASE CATALYTIC SUBUNIT TYPE 3"/>
    <property type="match status" value="1"/>
</dbReference>
<proteinExistence type="inferred from homology"/>
<dbReference type="InterPro" id="IPR008290">
    <property type="entry name" value="PI3K_Vps34"/>
</dbReference>
<dbReference type="InterPro" id="IPR002420">
    <property type="entry name" value="PI3K-type_C2_dom"/>
</dbReference>
<dbReference type="InterPro" id="IPR042236">
    <property type="entry name" value="PI3K_accessory_sf"/>
</dbReference>
<dbReference type="CDD" id="cd08397">
    <property type="entry name" value="C2_PI3K_class_III"/>
    <property type="match status" value="1"/>
</dbReference>
<dbReference type="GO" id="GO:0005777">
    <property type="term" value="C:peroxisome"/>
    <property type="evidence" value="ECO:0007669"/>
    <property type="project" value="TreeGrafter"/>
</dbReference>
<dbReference type="PROSITE" id="PS50004">
    <property type="entry name" value="C2"/>
    <property type="match status" value="1"/>
</dbReference>
<dbReference type="PROSITE" id="PS00915">
    <property type="entry name" value="PI3_4_KINASE_1"/>
    <property type="match status" value="1"/>
</dbReference>
<evidence type="ECO:0000259" key="11">
    <source>
        <dbReference type="PROSITE" id="PS51545"/>
    </source>
</evidence>
<dbReference type="EMBL" id="KZ819602">
    <property type="protein sequence ID" value="PWN36523.1"/>
    <property type="molecule type" value="Genomic_DNA"/>
</dbReference>
<dbReference type="PROSITE" id="PS51545">
    <property type="entry name" value="PIK_HELICAL"/>
    <property type="match status" value="1"/>
</dbReference>
<evidence type="ECO:0000256" key="2">
    <source>
        <dbReference type="ARBA" id="ARBA00022679"/>
    </source>
</evidence>
<dbReference type="GeneID" id="37018124"/>
<dbReference type="AlphaFoldDB" id="A0A316VJP5"/>
<comment type="similarity">
    <text evidence="1">Belongs to the PI3/PI4-kinase family. Type III PI4K subfamily.</text>
</comment>
<dbReference type="InterPro" id="IPR035892">
    <property type="entry name" value="C2_domain_sf"/>
</dbReference>
<name>A0A316VJP5_9BASI</name>
<dbReference type="InterPro" id="IPR018936">
    <property type="entry name" value="PI3/4_kinase_CS"/>
</dbReference>
<dbReference type="PIRSF" id="PIRSF000587">
    <property type="entry name" value="PI3K_Vps34"/>
    <property type="match status" value="1"/>
</dbReference>
<gene>
    <name evidence="13" type="ORF">FA14DRAFT_119275</name>
</gene>
<dbReference type="InterPro" id="IPR015433">
    <property type="entry name" value="PI3/4_kinase"/>
</dbReference>
<dbReference type="PROSITE" id="PS00916">
    <property type="entry name" value="PI3_4_KINASE_2"/>
    <property type="match status" value="1"/>
</dbReference>
<evidence type="ECO:0000313" key="13">
    <source>
        <dbReference type="EMBL" id="PWN36523.1"/>
    </source>
</evidence>
<feature type="domain" description="C2 PI3K-type" evidence="12">
    <location>
        <begin position="14"/>
        <end position="178"/>
    </location>
</feature>
<dbReference type="Pfam" id="PF00613">
    <property type="entry name" value="PI3Ka"/>
    <property type="match status" value="1"/>
</dbReference>
<feature type="region of interest" description="Disordered" evidence="8">
    <location>
        <begin position="139"/>
        <end position="164"/>
    </location>
</feature>
<dbReference type="Gene3D" id="2.60.40.150">
    <property type="entry name" value="C2 domain"/>
    <property type="match status" value="1"/>
</dbReference>
<evidence type="ECO:0000256" key="8">
    <source>
        <dbReference type="SAM" id="MobiDB-lite"/>
    </source>
</evidence>
<keyword evidence="14" id="KW-1185">Reference proteome</keyword>
<reference evidence="13 14" key="1">
    <citation type="journal article" date="2018" name="Mol. Biol. Evol.">
        <title>Broad Genomic Sampling Reveals a Smut Pathogenic Ancestry of the Fungal Clade Ustilaginomycotina.</title>
        <authorList>
            <person name="Kijpornyongpan T."/>
            <person name="Mondo S.J."/>
            <person name="Barry K."/>
            <person name="Sandor L."/>
            <person name="Lee J."/>
            <person name="Lipzen A."/>
            <person name="Pangilinan J."/>
            <person name="LaButti K."/>
            <person name="Hainaut M."/>
            <person name="Henrissat B."/>
            <person name="Grigoriev I.V."/>
            <person name="Spatafora J.W."/>
            <person name="Aime M.C."/>
        </authorList>
    </citation>
    <scope>NUCLEOTIDE SEQUENCE [LARGE SCALE GENOMIC DNA]</scope>
    <source>
        <strain evidence="13 14">MCA 3882</strain>
    </source>
</reference>
<dbReference type="RefSeq" id="XP_025356825.1">
    <property type="nucleotide sequence ID" value="XM_025496343.1"/>
</dbReference>
<dbReference type="GO" id="GO:0005768">
    <property type="term" value="C:endosome"/>
    <property type="evidence" value="ECO:0007669"/>
    <property type="project" value="TreeGrafter"/>
</dbReference>
<evidence type="ECO:0000256" key="5">
    <source>
        <dbReference type="ARBA" id="ARBA00022840"/>
    </source>
</evidence>
<dbReference type="GO" id="GO:0000407">
    <property type="term" value="C:phagophore assembly site"/>
    <property type="evidence" value="ECO:0007669"/>
    <property type="project" value="TreeGrafter"/>
</dbReference>
<dbReference type="PANTHER" id="PTHR10048">
    <property type="entry name" value="PHOSPHATIDYLINOSITOL KINASE"/>
    <property type="match status" value="1"/>
</dbReference>
<dbReference type="InterPro" id="IPR057756">
    <property type="entry name" value="PI3-kinase_type3/VPS34_cat"/>
</dbReference>
<keyword evidence="4 7" id="KW-0418">Kinase</keyword>
<dbReference type="PROSITE" id="PS50290">
    <property type="entry name" value="PI3_4_KINASE_3"/>
    <property type="match status" value="1"/>
</dbReference>
<dbReference type="InterPro" id="IPR001263">
    <property type="entry name" value="PI3K_accessory_dom"/>
</dbReference>
<accession>A0A316VJP5</accession>
<evidence type="ECO:0000259" key="12">
    <source>
        <dbReference type="PROSITE" id="PS51547"/>
    </source>
</evidence>
<evidence type="ECO:0000259" key="9">
    <source>
        <dbReference type="PROSITE" id="PS50004"/>
    </source>
</evidence>
<feature type="domain" description="PI3K/PI4K catalytic" evidence="10">
    <location>
        <begin position="585"/>
        <end position="871"/>
    </location>
</feature>
<dbReference type="FunFam" id="1.10.1070.11:FF:000002">
    <property type="entry name" value="Phosphatidylinositol 3-kinase catalytic subunit type 3"/>
    <property type="match status" value="1"/>
</dbReference>
<evidence type="ECO:0000313" key="14">
    <source>
        <dbReference type="Proteomes" id="UP000245771"/>
    </source>
</evidence>
<dbReference type="GO" id="GO:0006897">
    <property type="term" value="P:endocytosis"/>
    <property type="evidence" value="ECO:0007669"/>
    <property type="project" value="TreeGrafter"/>
</dbReference>
<dbReference type="FunFam" id="3.30.1010.10:FF:000002">
    <property type="entry name" value="Phosphatidylinositol 3-kinase catalytic subunit type 3"/>
    <property type="match status" value="1"/>
</dbReference>
<dbReference type="STRING" id="1280837.A0A316VJP5"/>
<keyword evidence="5 7" id="KW-0067">ATP-binding</keyword>
<dbReference type="PROSITE" id="PS51547">
    <property type="entry name" value="C2_PI3K"/>
    <property type="match status" value="1"/>
</dbReference>
<evidence type="ECO:0000259" key="10">
    <source>
        <dbReference type="PROSITE" id="PS50290"/>
    </source>
</evidence>
<evidence type="ECO:0000256" key="7">
    <source>
        <dbReference type="PIRNR" id="PIRNR000587"/>
    </source>
</evidence>
<evidence type="ECO:0000256" key="6">
    <source>
        <dbReference type="ARBA" id="ARBA00023985"/>
    </source>
</evidence>
<feature type="domain" description="C2" evidence="9">
    <location>
        <begin position="1"/>
        <end position="135"/>
    </location>
</feature>
<dbReference type="Gene3D" id="1.10.1070.11">
    <property type="entry name" value="Phosphatidylinositol 3-/4-kinase, catalytic domain"/>
    <property type="match status" value="1"/>
</dbReference>
<dbReference type="FunFam" id="1.25.40.70:FF:000009">
    <property type="entry name" value="Phosphatidylinositol 3-kinase VPS34"/>
    <property type="match status" value="1"/>
</dbReference>
<dbReference type="GO" id="GO:0034271">
    <property type="term" value="C:phosphatidylinositol 3-kinase complex, class III, type I"/>
    <property type="evidence" value="ECO:0007669"/>
    <property type="project" value="TreeGrafter"/>
</dbReference>
<dbReference type="GO" id="GO:0048015">
    <property type="term" value="P:phosphatidylinositol-mediated signaling"/>
    <property type="evidence" value="ECO:0007669"/>
    <property type="project" value="TreeGrafter"/>
</dbReference>
<dbReference type="InParanoid" id="A0A316VJP5"/>
<dbReference type="GO" id="GO:0016303">
    <property type="term" value="F:1-phosphatidylinositol-3-kinase activity"/>
    <property type="evidence" value="ECO:0007669"/>
    <property type="project" value="UniProtKB-UniRule"/>
</dbReference>
<dbReference type="InterPro" id="IPR016024">
    <property type="entry name" value="ARM-type_fold"/>
</dbReference>
<dbReference type="Pfam" id="PF00792">
    <property type="entry name" value="PI3K_C2"/>
    <property type="match status" value="1"/>
</dbReference>